<proteinExistence type="predicted"/>
<name>A0A5N5TEU6_9CRUS</name>
<sequence>IKLEKIEFELVDLKSKLSKNSQKYLIPRMLVERDEASNFTILPVPCKDSVSNLSFSSSSSLAPVPSFSDPSLNSAMNPIPNHISATSILPNPLQLHEKCSQREEDLRKELERLKEQLSSCQRENANLMKALTILHEDRNARK</sequence>
<feature type="non-terminal residue" evidence="2">
    <location>
        <position position="1"/>
    </location>
</feature>
<evidence type="ECO:0000313" key="2">
    <source>
        <dbReference type="EMBL" id="KAB7505194.1"/>
    </source>
</evidence>
<dbReference type="EMBL" id="SEYY01001627">
    <property type="protein sequence ID" value="KAB7505194.1"/>
    <property type="molecule type" value="Genomic_DNA"/>
</dbReference>
<comment type="caution">
    <text evidence="2">The sequence shown here is derived from an EMBL/GenBank/DDBJ whole genome shotgun (WGS) entry which is preliminary data.</text>
</comment>
<accession>A0A5N5TEU6</accession>
<reference evidence="2 3" key="1">
    <citation type="journal article" date="2019" name="PLoS Biol.">
        <title>Sex chromosomes control vertical transmission of feminizing Wolbachia symbionts in an isopod.</title>
        <authorList>
            <person name="Becking T."/>
            <person name="Chebbi M.A."/>
            <person name="Giraud I."/>
            <person name="Moumen B."/>
            <person name="Laverre T."/>
            <person name="Caubet Y."/>
            <person name="Peccoud J."/>
            <person name="Gilbert C."/>
            <person name="Cordaux R."/>
        </authorList>
    </citation>
    <scope>NUCLEOTIDE SEQUENCE [LARGE SCALE GENOMIC DNA]</scope>
    <source>
        <strain evidence="2">ANa2</strain>
        <tissue evidence="2">Whole body excluding digestive tract and cuticle</tissue>
    </source>
</reference>
<evidence type="ECO:0000313" key="3">
    <source>
        <dbReference type="Proteomes" id="UP000326759"/>
    </source>
</evidence>
<keyword evidence="1" id="KW-0175">Coiled coil</keyword>
<evidence type="ECO:0000256" key="1">
    <source>
        <dbReference type="SAM" id="Coils"/>
    </source>
</evidence>
<gene>
    <name evidence="2" type="ORF">Anas_03771</name>
</gene>
<dbReference type="AlphaFoldDB" id="A0A5N5TEU6"/>
<organism evidence="2 3">
    <name type="scientific">Armadillidium nasatum</name>
    <dbReference type="NCBI Taxonomy" id="96803"/>
    <lineage>
        <taxon>Eukaryota</taxon>
        <taxon>Metazoa</taxon>
        <taxon>Ecdysozoa</taxon>
        <taxon>Arthropoda</taxon>
        <taxon>Crustacea</taxon>
        <taxon>Multicrustacea</taxon>
        <taxon>Malacostraca</taxon>
        <taxon>Eumalacostraca</taxon>
        <taxon>Peracarida</taxon>
        <taxon>Isopoda</taxon>
        <taxon>Oniscidea</taxon>
        <taxon>Crinocheta</taxon>
        <taxon>Armadillidiidae</taxon>
        <taxon>Armadillidium</taxon>
    </lineage>
</organism>
<keyword evidence="3" id="KW-1185">Reference proteome</keyword>
<dbReference type="Proteomes" id="UP000326759">
    <property type="component" value="Unassembled WGS sequence"/>
</dbReference>
<protein>
    <submittedName>
        <fullName evidence="2">Uncharacterized protein</fullName>
    </submittedName>
</protein>
<feature type="coiled-coil region" evidence="1">
    <location>
        <begin position="96"/>
        <end position="130"/>
    </location>
</feature>